<evidence type="ECO:0000313" key="2">
    <source>
        <dbReference type="Proteomes" id="UP000814128"/>
    </source>
</evidence>
<gene>
    <name evidence="1" type="ORF">K488DRAFT_48531</name>
</gene>
<name>A0ACB8QMI5_9AGAM</name>
<proteinExistence type="predicted"/>
<keyword evidence="2" id="KW-1185">Reference proteome</keyword>
<reference evidence="1" key="1">
    <citation type="submission" date="2021-02" db="EMBL/GenBank/DDBJ databases">
        <authorList>
            <consortium name="DOE Joint Genome Institute"/>
            <person name="Ahrendt S."/>
            <person name="Looney B.P."/>
            <person name="Miyauchi S."/>
            <person name="Morin E."/>
            <person name="Drula E."/>
            <person name="Courty P.E."/>
            <person name="Chicoki N."/>
            <person name="Fauchery L."/>
            <person name="Kohler A."/>
            <person name="Kuo A."/>
            <person name="Labutti K."/>
            <person name="Pangilinan J."/>
            <person name="Lipzen A."/>
            <person name="Riley R."/>
            <person name="Andreopoulos W."/>
            <person name="He G."/>
            <person name="Johnson J."/>
            <person name="Barry K.W."/>
            <person name="Grigoriev I.V."/>
            <person name="Nagy L."/>
            <person name="Hibbett D."/>
            <person name="Henrissat B."/>
            <person name="Matheny P.B."/>
            <person name="Labbe J."/>
            <person name="Martin F."/>
        </authorList>
    </citation>
    <scope>NUCLEOTIDE SEQUENCE</scope>
    <source>
        <strain evidence="1">EC-137</strain>
    </source>
</reference>
<protein>
    <submittedName>
        <fullName evidence="1">Uncharacterized protein</fullName>
    </submittedName>
</protein>
<reference evidence="1" key="2">
    <citation type="journal article" date="2022" name="New Phytol.">
        <title>Evolutionary transition to the ectomycorrhizal habit in the genomes of a hyperdiverse lineage of mushroom-forming fungi.</title>
        <authorList>
            <person name="Looney B."/>
            <person name="Miyauchi S."/>
            <person name="Morin E."/>
            <person name="Drula E."/>
            <person name="Courty P.E."/>
            <person name="Kohler A."/>
            <person name="Kuo A."/>
            <person name="LaButti K."/>
            <person name="Pangilinan J."/>
            <person name="Lipzen A."/>
            <person name="Riley R."/>
            <person name="Andreopoulos W."/>
            <person name="He G."/>
            <person name="Johnson J."/>
            <person name="Nolan M."/>
            <person name="Tritt A."/>
            <person name="Barry K.W."/>
            <person name="Grigoriev I.V."/>
            <person name="Nagy L.G."/>
            <person name="Hibbett D."/>
            <person name="Henrissat B."/>
            <person name="Matheny P.B."/>
            <person name="Labbe J."/>
            <person name="Martin F.M."/>
        </authorList>
    </citation>
    <scope>NUCLEOTIDE SEQUENCE</scope>
    <source>
        <strain evidence="1">EC-137</strain>
    </source>
</reference>
<evidence type="ECO:0000313" key="1">
    <source>
        <dbReference type="EMBL" id="KAI0033041.1"/>
    </source>
</evidence>
<organism evidence="1 2">
    <name type="scientific">Vararia minispora EC-137</name>
    <dbReference type="NCBI Taxonomy" id="1314806"/>
    <lineage>
        <taxon>Eukaryota</taxon>
        <taxon>Fungi</taxon>
        <taxon>Dikarya</taxon>
        <taxon>Basidiomycota</taxon>
        <taxon>Agaricomycotina</taxon>
        <taxon>Agaricomycetes</taxon>
        <taxon>Russulales</taxon>
        <taxon>Lachnocladiaceae</taxon>
        <taxon>Vararia</taxon>
    </lineage>
</organism>
<comment type="caution">
    <text evidence="1">The sequence shown here is derived from an EMBL/GenBank/DDBJ whole genome shotgun (WGS) entry which is preliminary data.</text>
</comment>
<dbReference type="Proteomes" id="UP000814128">
    <property type="component" value="Unassembled WGS sequence"/>
</dbReference>
<dbReference type="EMBL" id="MU273529">
    <property type="protein sequence ID" value="KAI0033041.1"/>
    <property type="molecule type" value="Genomic_DNA"/>
</dbReference>
<sequence>MSNAYPPSHHAQFSQTSFDTTYELAKDNVQTVERTIARTPSPTPSEANLLNQKGLSGGFSLRNLRQYVQKKYIPHIIIGVVLVAITVLTIAFHDQIINWLKPTGEKIRDLPAGWLIPVAILIVLSFPPLFGHEFVHIICGVVWGIGVGFAIVALGTLLGEVANFLVFRYFFRARAEKYEKKNLRYGLLAHVVRNNGLFVAFMMRMSAIPPHFTTIVFTLSGMSFFVFFVAAVLSLPRQFGTVVLGTLAASSSTPSSPVPPNKLIDQLRADPPRWQKLLSAAVIIVTILFTLYSMRFINRRVDEAKPVFVRLRQKARCVPASSVLHVQPN</sequence>
<accession>A0ACB8QMI5</accession>